<reference evidence="2" key="2">
    <citation type="journal article" date="2023" name="BMC Genomics">
        <title>Pest status, molecular evolution, and epigenetic factors derived from the genome assembly of Frankliniella fusca, a thysanopteran phytovirus vector.</title>
        <authorList>
            <person name="Catto M.A."/>
            <person name="Labadie P.E."/>
            <person name="Jacobson A.L."/>
            <person name="Kennedy G.G."/>
            <person name="Srinivasan R."/>
            <person name="Hunt B.G."/>
        </authorList>
    </citation>
    <scope>NUCLEOTIDE SEQUENCE</scope>
    <source>
        <strain evidence="2">PL_HMW_Pooled</strain>
    </source>
</reference>
<gene>
    <name evidence="2" type="ORF">KUF71_004441</name>
</gene>
<feature type="region of interest" description="Disordered" evidence="1">
    <location>
        <begin position="127"/>
        <end position="242"/>
    </location>
</feature>
<evidence type="ECO:0000313" key="3">
    <source>
        <dbReference type="Proteomes" id="UP001219518"/>
    </source>
</evidence>
<dbReference type="Proteomes" id="UP001219518">
    <property type="component" value="Unassembled WGS sequence"/>
</dbReference>
<dbReference type="EMBL" id="JAHWGI010000279">
    <property type="protein sequence ID" value="KAK3911533.1"/>
    <property type="molecule type" value="Genomic_DNA"/>
</dbReference>
<name>A0AAE1GZ68_9NEOP</name>
<dbReference type="PANTHER" id="PTHR31025:SF9">
    <property type="entry name" value="SI:DKEY-286J15.1"/>
    <property type="match status" value="1"/>
</dbReference>
<organism evidence="2 3">
    <name type="scientific">Frankliniella fusca</name>
    <dbReference type="NCBI Taxonomy" id="407009"/>
    <lineage>
        <taxon>Eukaryota</taxon>
        <taxon>Metazoa</taxon>
        <taxon>Ecdysozoa</taxon>
        <taxon>Arthropoda</taxon>
        <taxon>Hexapoda</taxon>
        <taxon>Insecta</taxon>
        <taxon>Pterygota</taxon>
        <taxon>Neoptera</taxon>
        <taxon>Paraneoptera</taxon>
        <taxon>Thysanoptera</taxon>
        <taxon>Terebrantia</taxon>
        <taxon>Thripoidea</taxon>
        <taxon>Thripidae</taxon>
        <taxon>Frankliniella</taxon>
    </lineage>
</organism>
<feature type="compositionally biased region" description="Basic and acidic residues" evidence="1">
    <location>
        <begin position="165"/>
        <end position="177"/>
    </location>
</feature>
<protein>
    <submittedName>
        <fullName evidence="2">CCR4-NOT transcription complex subunit 9</fullName>
    </submittedName>
</protein>
<comment type="caution">
    <text evidence="2">The sequence shown here is derived from an EMBL/GenBank/DDBJ whole genome shotgun (WGS) entry which is preliminary data.</text>
</comment>
<feature type="compositionally biased region" description="Polar residues" evidence="1">
    <location>
        <begin position="143"/>
        <end position="153"/>
    </location>
</feature>
<dbReference type="PANTHER" id="PTHR31025">
    <property type="entry name" value="SI:CH211-196P9.1-RELATED"/>
    <property type="match status" value="1"/>
</dbReference>
<keyword evidence="3" id="KW-1185">Reference proteome</keyword>
<evidence type="ECO:0000256" key="1">
    <source>
        <dbReference type="SAM" id="MobiDB-lite"/>
    </source>
</evidence>
<dbReference type="AlphaFoldDB" id="A0AAE1GZ68"/>
<accession>A0AAE1GZ68</accession>
<evidence type="ECO:0000313" key="2">
    <source>
        <dbReference type="EMBL" id="KAK3911533.1"/>
    </source>
</evidence>
<sequence length="639" mass="71842">MEELDVDNLALALMDYLPLPIVNALKGQQVSGSCFMSLNESTLKLFDFPIGHIFAIMKVISQIKEGKIVLQASSSENIFFSERTPSNSVLTNINQNQSIKEVEGLPHTSSPTFSDIPLKFLKCSTQSKGDDAGKKSASRKGKNSNFSLSSCESGDTDSDNTTETSKPKTGETSEVKRTSSRTRQPSSKSKVTPNISSSTSSQKQKRVHSSNNTESTSDSDESGNSDACREEGQRAKVTSFNPPLPLRTIEELRNISPSLPSFDIESILLDDENSKERTKNLVPLLKEGKLLGSKERKRIFRKLVNHLCFKHVDDPSKATALMREGLAKSMVVTYPQYQKAFDVEGKTPWSYIWSVQGGHINNVIKRIQTALPDSKRVKKGKVVKRKKKKLPSCNVDPKQLSLLMPDRVNRAEIFDGMKKTFPLRSLAREKGSSITEILSEFPHLLNYSGELIGAEYQEMFPNSKDMCPDMAKFVPKVLKNWDDNTIEVKCKDDDFKACLILALKLPHRIRSKSTIPQEEELIVLVQPGVDLEGFVAERRMDGKGKPIQPYLLGLRGQITTEILKYFLVLDGNLLELGRIPFLRCIDWLFKTYVVFNVNYPSTWAQFFRFLQTCFYKIYFSSNDDIPPSSVDLFNKLAAL</sequence>
<proteinExistence type="predicted"/>
<feature type="compositionally biased region" description="Polar residues" evidence="1">
    <location>
        <begin position="181"/>
        <end position="202"/>
    </location>
</feature>
<reference evidence="2" key="1">
    <citation type="submission" date="2021-07" db="EMBL/GenBank/DDBJ databases">
        <authorList>
            <person name="Catto M.A."/>
            <person name="Jacobson A."/>
            <person name="Kennedy G."/>
            <person name="Labadie P."/>
            <person name="Hunt B.G."/>
            <person name="Srinivasan R."/>
        </authorList>
    </citation>
    <scope>NUCLEOTIDE SEQUENCE</scope>
    <source>
        <strain evidence="2">PL_HMW_Pooled</strain>
        <tissue evidence="2">Head</tissue>
    </source>
</reference>